<comment type="caution">
    <text evidence="1">The sequence shown here is derived from an EMBL/GenBank/DDBJ whole genome shotgun (WGS) entry which is preliminary data.</text>
</comment>
<evidence type="ECO:0000313" key="2">
    <source>
        <dbReference type="Proteomes" id="UP000476030"/>
    </source>
</evidence>
<dbReference type="Proteomes" id="UP000476030">
    <property type="component" value="Unassembled WGS sequence"/>
</dbReference>
<dbReference type="AlphaFoldDB" id="A0A6L8W8Q6"/>
<protein>
    <submittedName>
        <fullName evidence="1">Uncharacterized protein</fullName>
    </submittedName>
</protein>
<gene>
    <name evidence="1" type="ORF">GQE98_09585</name>
</gene>
<sequence length="154" mass="17238">MIIDDLRGLVVRPTLTALQMGGEAAENLVLGTGLVESGFRALRQVKGPALGVYQCEPATYDDILRYLERREDIARRLRPLAAGDWPPTAEQLVWNLKFATAICRIHYWRKPGAIPTDRAGQAAYWKRHYNTALGRGTVARYMKCARPLTEGIIS</sequence>
<dbReference type="RefSeq" id="WP_161315424.1">
    <property type="nucleotide sequence ID" value="NZ_WTUW01000002.1"/>
</dbReference>
<name>A0A6L8W8Q6_9PROT</name>
<accession>A0A6L8W8Q6</accession>
<organism evidence="1 2">
    <name type="scientific">Sneathiella litorea</name>
    <dbReference type="NCBI Taxonomy" id="2606216"/>
    <lineage>
        <taxon>Bacteria</taxon>
        <taxon>Pseudomonadati</taxon>
        <taxon>Pseudomonadota</taxon>
        <taxon>Alphaproteobacteria</taxon>
        <taxon>Sneathiellales</taxon>
        <taxon>Sneathiellaceae</taxon>
        <taxon>Sneathiella</taxon>
    </lineage>
</organism>
<keyword evidence="2" id="KW-1185">Reference proteome</keyword>
<proteinExistence type="predicted"/>
<evidence type="ECO:0000313" key="1">
    <source>
        <dbReference type="EMBL" id="MZR30883.1"/>
    </source>
</evidence>
<reference evidence="1 2" key="1">
    <citation type="submission" date="2019-12" db="EMBL/GenBank/DDBJ databases">
        <title>Snethiella sp. nov. sp. isolated from sea sand.</title>
        <authorList>
            <person name="Kim J."/>
            <person name="Jeong S.E."/>
            <person name="Jung H.S."/>
            <person name="Jeon C.O."/>
        </authorList>
    </citation>
    <scope>NUCLEOTIDE SEQUENCE [LARGE SCALE GENOMIC DNA]</scope>
    <source>
        <strain evidence="1 2">DP05</strain>
    </source>
</reference>
<dbReference type="EMBL" id="WTUW01000002">
    <property type="protein sequence ID" value="MZR30883.1"/>
    <property type="molecule type" value="Genomic_DNA"/>
</dbReference>